<accession>A0ABS9T1J6</accession>
<sequence length="307" mass="32408">MSKPPFLGLPPTVRARRLPTARGEFAVHEAGEPTAGTALLLPGFTGSKEDFIALLGPLAAGGYRVVAVDGRGQHETDGPRDESAYAQPELARDLLAVTAALREEADGLREDAAGGESPAERVHLLGHSLGGLIARAAVLLDASPFASLTLMSSGPGAVSAAQQRRLKMLLGALGVMEMEEIWQAMRELDPVEAADEETPPEVAEFLHRRFMAHVPEQLSATAHQLIAEPDRIDELADALAALPEPLPVNVISGSVDYAWPVPLLDETAVRLGAVRTVVAGAGHSPNAERPEETARALVSFWSGGLSR</sequence>
<protein>
    <submittedName>
        <fullName evidence="2">Alpha/beta fold hydrolase</fullName>
    </submittedName>
</protein>
<keyword evidence="2" id="KW-0378">Hydrolase</keyword>
<gene>
    <name evidence="2" type="ORF">MMA15_19055</name>
</gene>
<dbReference type="InterPro" id="IPR000073">
    <property type="entry name" value="AB_hydrolase_1"/>
</dbReference>
<comment type="caution">
    <text evidence="2">The sequence shown here is derived from an EMBL/GenBank/DDBJ whole genome shotgun (WGS) entry which is preliminary data.</text>
</comment>
<dbReference type="InterPro" id="IPR000639">
    <property type="entry name" value="Epox_hydrolase-like"/>
</dbReference>
<proteinExistence type="predicted"/>
<dbReference type="Proteomes" id="UP001166784">
    <property type="component" value="Unassembled WGS sequence"/>
</dbReference>
<dbReference type="InterPro" id="IPR029058">
    <property type="entry name" value="AB_hydrolase_fold"/>
</dbReference>
<dbReference type="PRINTS" id="PR00412">
    <property type="entry name" value="EPOXHYDRLASE"/>
</dbReference>
<dbReference type="EMBL" id="JAKWJU010000002">
    <property type="protein sequence ID" value="MCH6162410.1"/>
    <property type="molecule type" value="Genomic_DNA"/>
</dbReference>
<reference evidence="2" key="2">
    <citation type="journal article" date="2023" name="Int. J. Syst. Evol. Microbiol.">
        <title>Streptomyces marispadix sp. nov., isolated from marine beach sediment of the Northern Coast of Portugal.</title>
        <authorList>
            <person name="dos Santos J.D.N."/>
            <person name="Vitorino I.R."/>
            <person name="Kallscheuer N."/>
            <person name="Srivastava A."/>
            <person name="Krautwurst S."/>
            <person name="Marz M."/>
            <person name="Jogler C."/>
            <person name="Lobo Da Cunha A."/>
            <person name="Catita J."/>
            <person name="Goncalves H."/>
            <person name="Gonzalez I."/>
            <person name="Reyes F."/>
            <person name="Lage O.M."/>
        </authorList>
    </citation>
    <scope>NUCLEOTIDE SEQUENCE</scope>
    <source>
        <strain evidence="2">M600PL45_2</strain>
    </source>
</reference>
<evidence type="ECO:0000313" key="3">
    <source>
        <dbReference type="Proteomes" id="UP001166784"/>
    </source>
</evidence>
<reference evidence="2" key="1">
    <citation type="submission" date="2022-03" db="EMBL/GenBank/DDBJ databases">
        <authorList>
            <person name="Santos J.D.N."/>
            <person name="Kallscheuer N."/>
            <person name="Jogler C."/>
            <person name="Lage O.M."/>
        </authorList>
    </citation>
    <scope>NUCLEOTIDE SEQUENCE</scope>
    <source>
        <strain evidence="2">M600PL45_2</strain>
    </source>
</reference>
<feature type="domain" description="AB hydrolase-1" evidence="1">
    <location>
        <begin position="39"/>
        <end position="296"/>
    </location>
</feature>
<evidence type="ECO:0000259" key="1">
    <source>
        <dbReference type="Pfam" id="PF12697"/>
    </source>
</evidence>
<evidence type="ECO:0000313" key="2">
    <source>
        <dbReference type="EMBL" id="MCH6162410.1"/>
    </source>
</evidence>
<name>A0ABS9T1J6_9ACTN</name>
<organism evidence="2 3">
    <name type="scientific">Streptomyces marispadix</name>
    <dbReference type="NCBI Taxonomy" id="2922868"/>
    <lineage>
        <taxon>Bacteria</taxon>
        <taxon>Bacillati</taxon>
        <taxon>Actinomycetota</taxon>
        <taxon>Actinomycetes</taxon>
        <taxon>Kitasatosporales</taxon>
        <taxon>Streptomycetaceae</taxon>
        <taxon>Streptomyces</taxon>
    </lineage>
</organism>
<dbReference type="Pfam" id="PF12697">
    <property type="entry name" value="Abhydrolase_6"/>
    <property type="match status" value="1"/>
</dbReference>
<dbReference type="RefSeq" id="WP_241061362.1">
    <property type="nucleotide sequence ID" value="NZ_JAKWJU010000002.1"/>
</dbReference>
<dbReference type="InterPro" id="IPR050266">
    <property type="entry name" value="AB_hydrolase_sf"/>
</dbReference>
<dbReference type="PANTHER" id="PTHR43798:SF5">
    <property type="entry name" value="MONOACYLGLYCEROL LIPASE ABHD6"/>
    <property type="match status" value="1"/>
</dbReference>
<keyword evidence="3" id="KW-1185">Reference proteome</keyword>
<dbReference type="PANTHER" id="PTHR43798">
    <property type="entry name" value="MONOACYLGLYCEROL LIPASE"/>
    <property type="match status" value="1"/>
</dbReference>
<dbReference type="Gene3D" id="3.40.50.1820">
    <property type="entry name" value="alpha/beta hydrolase"/>
    <property type="match status" value="1"/>
</dbReference>
<dbReference type="SUPFAM" id="SSF53474">
    <property type="entry name" value="alpha/beta-Hydrolases"/>
    <property type="match status" value="1"/>
</dbReference>
<dbReference type="GO" id="GO:0016787">
    <property type="term" value="F:hydrolase activity"/>
    <property type="evidence" value="ECO:0007669"/>
    <property type="project" value="UniProtKB-KW"/>
</dbReference>